<dbReference type="PANTHER" id="PTHR35526">
    <property type="entry name" value="ANTI-SIGMA-F FACTOR RSBW-RELATED"/>
    <property type="match status" value="1"/>
</dbReference>
<organism evidence="4 5">
    <name type="scientific">Streptomyces albus (strain ATCC 21838 / DSM 41398 / FERM P-419 / JCM 4703 / NBRC 107858)</name>
    <dbReference type="NCBI Taxonomy" id="1081613"/>
    <lineage>
        <taxon>Bacteria</taxon>
        <taxon>Bacillati</taxon>
        <taxon>Actinomycetota</taxon>
        <taxon>Actinomycetes</taxon>
        <taxon>Kitasatosporales</taxon>
        <taxon>Streptomycetaceae</taxon>
        <taxon>Streptomyces</taxon>
    </lineage>
</organism>
<protein>
    <submittedName>
        <fullName evidence="4">Putative anti-sigma regulatory factor, serine/threonine protein kinase</fullName>
    </submittedName>
</protein>
<dbReference type="EMBL" id="CP010519">
    <property type="protein sequence ID" value="AJE84150.1"/>
    <property type="molecule type" value="Genomic_DNA"/>
</dbReference>
<proteinExistence type="predicted"/>
<evidence type="ECO:0000313" key="4">
    <source>
        <dbReference type="EMBL" id="AJE84150.1"/>
    </source>
</evidence>
<reference evidence="4 5" key="1">
    <citation type="submission" date="2015-01" db="EMBL/GenBank/DDBJ databases">
        <title>Enhanced salinomycin production by adjusting the supply of polyketide extender units in Streptomyce albus DSM 41398.</title>
        <authorList>
            <person name="Lu C."/>
        </authorList>
    </citation>
    <scope>NUCLEOTIDE SEQUENCE [LARGE SCALE GENOMIC DNA]</scope>
    <source>
        <strain evidence="5">ATCC 21838 / DSM 41398 / FERM P-419 / JCM 4703 / NBRC 107858</strain>
    </source>
</reference>
<dbReference type="GO" id="GO:0004674">
    <property type="term" value="F:protein serine/threonine kinase activity"/>
    <property type="evidence" value="ECO:0007669"/>
    <property type="project" value="UniProtKB-KW"/>
</dbReference>
<dbReference type="InterPro" id="IPR036890">
    <property type="entry name" value="HATPase_C_sf"/>
</dbReference>
<keyword evidence="4" id="KW-0808">Transferase</keyword>
<dbReference type="Proteomes" id="UP000031523">
    <property type="component" value="Chromosome"/>
</dbReference>
<keyword evidence="5" id="KW-1185">Reference proteome</keyword>
<dbReference type="KEGG" id="sals:SLNWT_3774"/>
<dbReference type="InterPro" id="IPR050267">
    <property type="entry name" value="Anti-sigma-factor_SerPK"/>
</dbReference>
<accession>A0A0B5EY25</accession>
<dbReference type="Gene3D" id="3.30.565.10">
    <property type="entry name" value="Histidine kinase-like ATPase, C-terminal domain"/>
    <property type="match status" value="1"/>
</dbReference>
<feature type="region of interest" description="Disordered" evidence="2">
    <location>
        <begin position="1"/>
        <end position="21"/>
    </location>
</feature>
<dbReference type="AlphaFoldDB" id="A0A0B5EY25"/>
<sequence>MRTTTSHSRTGRPDYSEILPREPQSAATARRLLREALAAWQLDVLADDGALVVSELVANAVQHTRRDSIRIVIDRPAPAWVCVGVEDFSSVLPEPRESGAEDEGGRGLALVGELAKDWGTDSLPWGKRVWALLHSDDDE</sequence>
<keyword evidence="4" id="KW-0418">Kinase</keyword>
<dbReference type="InterPro" id="IPR003594">
    <property type="entry name" value="HATPase_dom"/>
</dbReference>
<evidence type="ECO:0000256" key="1">
    <source>
        <dbReference type="ARBA" id="ARBA00022527"/>
    </source>
</evidence>
<evidence type="ECO:0000256" key="2">
    <source>
        <dbReference type="SAM" id="MobiDB-lite"/>
    </source>
</evidence>
<keyword evidence="1 4" id="KW-0723">Serine/threonine-protein kinase</keyword>
<evidence type="ECO:0000313" key="5">
    <source>
        <dbReference type="Proteomes" id="UP000031523"/>
    </source>
</evidence>
<evidence type="ECO:0000259" key="3">
    <source>
        <dbReference type="Pfam" id="PF13581"/>
    </source>
</evidence>
<name>A0A0B5EY25_STRA4</name>
<dbReference type="PANTHER" id="PTHR35526:SF3">
    <property type="entry name" value="ANTI-SIGMA-F FACTOR RSBW"/>
    <property type="match status" value="1"/>
</dbReference>
<gene>
    <name evidence="4" type="ORF">SLNWT_3774</name>
</gene>
<feature type="domain" description="Histidine kinase/HSP90-like ATPase" evidence="3">
    <location>
        <begin position="20"/>
        <end position="122"/>
    </location>
</feature>
<dbReference type="Pfam" id="PF13581">
    <property type="entry name" value="HATPase_c_2"/>
    <property type="match status" value="1"/>
</dbReference>
<dbReference type="SUPFAM" id="SSF55874">
    <property type="entry name" value="ATPase domain of HSP90 chaperone/DNA topoisomerase II/histidine kinase"/>
    <property type="match status" value="1"/>
</dbReference>
<dbReference type="CDD" id="cd16936">
    <property type="entry name" value="HATPase_RsbW-like"/>
    <property type="match status" value="1"/>
</dbReference>